<feature type="domain" description="DUF2134" evidence="2">
    <location>
        <begin position="72"/>
        <end position="159"/>
    </location>
</feature>
<name>A0A1N6KLX4_9BURK</name>
<keyword evidence="1" id="KW-0812">Transmembrane</keyword>
<keyword evidence="1" id="KW-0472">Membrane</keyword>
<evidence type="ECO:0000313" key="3">
    <source>
        <dbReference type="EMBL" id="SIO57356.1"/>
    </source>
</evidence>
<dbReference type="RefSeq" id="WP_074298200.1">
    <property type="nucleotide sequence ID" value="NZ_FSRU01000002.1"/>
</dbReference>
<organism evidence="3 4">
    <name type="scientific">Paraburkholderia phenazinium</name>
    <dbReference type="NCBI Taxonomy" id="60549"/>
    <lineage>
        <taxon>Bacteria</taxon>
        <taxon>Pseudomonadati</taxon>
        <taxon>Pseudomonadota</taxon>
        <taxon>Betaproteobacteria</taxon>
        <taxon>Burkholderiales</taxon>
        <taxon>Burkholderiaceae</taxon>
        <taxon>Paraburkholderia</taxon>
    </lineage>
</organism>
<keyword evidence="4" id="KW-1185">Reference proteome</keyword>
<dbReference type="EMBL" id="FSRU01000002">
    <property type="protein sequence ID" value="SIO57356.1"/>
    <property type="molecule type" value="Genomic_DNA"/>
</dbReference>
<evidence type="ECO:0000256" key="1">
    <source>
        <dbReference type="SAM" id="Phobius"/>
    </source>
</evidence>
<feature type="transmembrane region" description="Helical" evidence="1">
    <location>
        <begin position="33"/>
        <end position="57"/>
    </location>
</feature>
<protein>
    <submittedName>
        <fullName evidence="3">Uncharacterized membrane protein</fullName>
    </submittedName>
</protein>
<dbReference type="Pfam" id="PF09977">
    <property type="entry name" value="Tad_C"/>
    <property type="match status" value="1"/>
</dbReference>
<sequence>MSVSESSSSTIGRFAQRRRAGHVSVRRQRGVTAILAAVCIGLAIAALGVIDVGNYYFARREMQRTADLAAAAGAQTISNGGGCTSATNSANNNAVKGNGLSTGATVTVVCGRWDPTVNAGQSYFATSGAPMNAVQVTVSQTVPYFFAGPARVIQAVSTAQATNIRSFSVTPTVASLSGGLLNGLLNGLLPGANLNLSVASYQGLATTQIKLGDLAAALGVGSMSQLLGTQVSLAKLVSAMITAAGKSATVGVTAITDLGTIQAAIPSGLNVALGANSTTNGLLTVALDDPQAAVNATVNLLDTLLVAAEVAQGQSAVNLGTALNLSPLANVTAQVKIIEPPVIAVGEAGQNADGTWRTSAHSADVRLYLNINLLSINLGLATVTALNLPIYIEVGTGTAWLQSTQCTTSKATSQSVISAQPGLAYVCVGNDAISNFTNTTTTATCNQAALVTNATVGTYSLISIYAGNPTTNAGLSFKVQPPAATPLTFNGISGDSDDYQTANSNAVGSVAINLLTQINNSLLSSLYLTVGGVNPGPIVAALLQPLLTAVDTLLSPLLTALDGLLVPLLQLLGVQIGEVTVHDLGLACGQAQLVY</sequence>
<reference evidence="3 4" key="1">
    <citation type="submission" date="2016-11" db="EMBL/GenBank/DDBJ databases">
        <authorList>
            <person name="Jaros S."/>
            <person name="Januszkiewicz K."/>
            <person name="Wedrychowicz H."/>
        </authorList>
    </citation>
    <scope>NUCLEOTIDE SEQUENCE [LARGE SCALE GENOMIC DNA]</scope>
    <source>
        <strain evidence="3 4">GAS95</strain>
    </source>
</reference>
<proteinExistence type="predicted"/>
<dbReference type="Proteomes" id="UP000185151">
    <property type="component" value="Unassembled WGS sequence"/>
</dbReference>
<dbReference type="InterPro" id="IPR018705">
    <property type="entry name" value="DUF2134_membrane"/>
</dbReference>
<gene>
    <name evidence="3" type="ORF">SAMN05444165_3850</name>
</gene>
<dbReference type="OrthoDB" id="8534992at2"/>
<dbReference type="AlphaFoldDB" id="A0A1N6KLX4"/>
<evidence type="ECO:0000259" key="2">
    <source>
        <dbReference type="Pfam" id="PF09977"/>
    </source>
</evidence>
<accession>A0A1N6KLX4</accession>
<keyword evidence="1" id="KW-1133">Transmembrane helix</keyword>
<evidence type="ECO:0000313" key="4">
    <source>
        <dbReference type="Proteomes" id="UP000185151"/>
    </source>
</evidence>